<evidence type="ECO:0000256" key="1">
    <source>
        <dbReference type="SAM" id="MobiDB-lite"/>
    </source>
</evidence>
<proteinExistence type="predicted"/>
<dbReference type="EnsemblPlants" id="ONIVA08G14370.1">
    <property type="protein sequence ID" value="ONIVA08G14370.1"/>
    <property type="gene ID" value="ONIVA08G14370"/>
</dbReference>
<feature type="region of interest" description="Disordered" evidence="1">
    <location>
        <begin position="34"/>
        <end position="60"/>
    </location>
</feature>
<keyword evidence="3" id="KW-1185">Reference proteome</keyword>
<evidence type="ECO:0000313" key="3">
    <source>
        <dbReference type="Proteomes" id="UP000006591"/>
    </source>
</evidence>
<dbReference type="AlphaFoldDB" id="A0A0E0IBE6"/>
<reference evidence="2" key="1">
    <citation type="submission" date="2015-04" db="UniProtKB">
        <authorList>
            <consortium name="EnsemblPlants"/>
        </authorList>
    </citation>
    <scope>IDENTIFICATION</scope>
    <source>
        <strain evidence="2">SL10</strain>
    </source>
</reference>
<dbReference type="HOGENOM" id="CLU_2945734_0_0_1"/>
<sequence>MAASQGFGPTIAIAEVHDYSGRIKKMTSKQESTYNLEFDGARGSSPGDRTGPPLPVRPGA</sequence>
<accession>A0A0E0IBE6</accession>
<name>A0A0E0IBE6_ORYNI</name>
<dbReference type="Proteomes" id="UP000006591">
    <property type="component" value="Chromosome 8"/>
</dbReference>
<reference evidence="2" key="2">
    <citation type="submission" date="2018-04" db="EMBL/GenBank/DDBJ databases">
        <title>OnivRS2 (Oryza nivara Reference Sequence Version 2).</title>
        <authorList>
            <person name="Zhang J."/>
            <person name="Kudrna D."/>
            <person name="Lee S."/>
            <person name="Talag J."/>
            <person name="Rajasekar S."/>
            <person name="Welchert J."/>
            <person name="Hsing Y.-I."/>
            <person name="Wing R.A."/>
        </authorList>
    </citation>
    <scope>NUCLEOTIDE SEQUENCE [LARGE SCALE GENOMIC DNA]</scope>
    <source>
        <strain evidence="2">SL10</strain>
    </source>
</reference>
<organism evidence="2">
    <name type="scientific">Oryza nivara</name>
    <name type="common">Indian wild rice</name>
    <name type="synonym">Oryza sativa f. spontanea</name>
    <dbReference type="NCBI Taxonomy" id="4536"/>
    <lineage>
        <taxon>Eukaryota</taxon>
        <taxon>Viridiplantae</taxon>
        <taxon>Streptophyta</taxon>
        <taxon>Embryophyta</taxon>
        <taxon>Tracheophyta</taxon>
        <taxon>Spermatophyta</taxon>
        <taxon>Magnoliopsida</taxon>
        <taxon>Liliopsida</taxon>
        <taxon>Poales</taxon>
        <taxon>Poaceae</taxon>
        <taxon>BOP clade</taxon>
        <taxon>Oryzoideae</taxon>
        <taxon>Oryzeae</taxon>
        <taxon>Oryzinae</taxon>
        <taxon>Oryza</taxon>
    </lineage>
</organism>
<dbReference type="Gramene" id="ONIVA08G14370.1">
    <property type="protein sequence ID" value="ONIVA08G14370.1"/>
    <property type="gene ID" value="ONIVA08G14370"/>
</dbReference>
<evidence type="ECO:0000313" key="2">
    <source>
        <dbReference type="EnsemblPlants" id="ONIVA08G14370.1"/>
    </source>
</evidence>
<protein>
    <submittedName>
        <fullName evidence="2">Uncharacterized protein</fullName>
    </submittedName>
</protein>